<protein>
    <submittedName>
        <fullName evidence="2">Uncharacterized protein</fullName>
    </submittedName>
</protein>
<evidence type="ECO:0000256" key="1">
    <source>
        <dbReference type="SAM" id="MobiDB-lite"/>
    </source>
</evidence>
<gene>
    <name evidence="2" type="ORF">BCR41DRAFT_398554</name>
</gene>
<keyword evidence="3" id="KW-1185">Reference proteome</keyword>
<evidence type="ECO:0000313" key="2">
    <source>
        <dbReference type="EMBL" id="ORZ10013.1"/>
    </source>
</evidence>
<name>A0A1Y2GIE7_9FUNG</name>
<sequence length="250" mass="27746">MSLKIDSKAVPGVDLDGSEEDRRSSFGSRLLSTDPDDARYVSSQDQQEPKAKLYTWDYLVGSGRADSRVDNLWAIGGEEVGRDLMELRDRVVLENGVLTDPHEELWIREREIKKESLQQRVARNKNPYFGLKDPQTIEIEQLWSGTLAGACTGGILATLARGCKAVPSGTIMFGVMALSGQWIWSKTNRYRQKKVLANIPQIEQSETYQTIAASAAKATTGALRRRDGVGAGLLKVLLMLMNMKQSADRN</sequence>
<feature type="region of interest" description="Disordered" evidence="1">
    <location>
        <begin position="1"/>
        <end position="46"/>
    </location>
</feature>
<dbReference type="RefSeq" id="XP_021879103.1">
    <property type="nucleotide sequence ID" value="XM_022028971.1"/>
</dbReference>
<dbReference type="Proteomes" id="UP000193648">
    <property type="component" value="Unassembled WGS sequence"/>
</dbReference>
<accession>A0A1Y2GIE7</accession>
<dbReference type="AlphaFoldDB" id="A0A1Y2GIE7"/>
<proteinExistence type="predicted"/>
<dbReference type="InParanoid" id="A0A1Y2GIE7"/>
<evidence type="ECO:0000313" key="3">
    <source>
        <dbReference type="Proteomes" id="UP000193648"/>
    </source>
</evidence>
<dbReference type="GeneID" id="33570814"/>
<comment type="caution">
    <text evidence="2">The sequence shown here is derived from an EMBL/GenBank/DDBJ whole genome shotgun (WGS) entry which is preliminary data.</text>
</comment>
<dbReference type="EMBL" id="MCFF01000032">
    <property type="protein sequence ID" value="ORZ10013.1"/>
    <property type="molecule type" value="Genomic_DNA"/>
</dbReference>
<reference evidence="2 3" key="1">
    <citation type="submission" date="2016-07" db="EMBL/GenBank/DDBJ databases">
        <title>Pervasive Adenine N6-methylation of Active Genes in Fungi.</title>
        <authorList>
            <consortium name="DOE Joint Genome Institute"/>
            <person name="Mondo S.J."/>
            <person name="Dannebaum R.O."/>
            <person name="Kuo R.C."/>
            <person name="Labutti K."/>
            <person name="Haridas S."/>
            <person name="Kuo A."/>
            <person name="Salamov A."/>
            <person name="Ahrendt S.R."/>
            <person name="Lipzen A."/>
            <person name="Sullivan W."/>
            <person name="Andreopoulos W.B."/>
            <person name="Clum A."/>
            <person name="Lindquist E."/>
            <person name="Daum C."/>
            <person name="Ramamoorthy G.K."/>
            <person name="Gryganskyi A."/>
            <person name="Culley D."/>
            <person name="Magnuson J.K."/>
            <person name="James T.Y."/>
            <person name="O'Malley M.A."/>
            <person name="Stajich J.E."/>
            <person name="Spatafora J.W."/>
            <person name="Visel A."/>
            <person name="Grigoriev I.V."/>
        </authorList>
    </citation>
    <scope>NUCLEOTIDE SEQUENCE [LARGE SCALE GENOMIC DNA]</scope>
    <source>
        <strain evidence="2 3">NRRL 3116</strain>
    </source>
</reference>
<dbReference type="OrthoDB" id="5565730at2759"/>
<dbReference type="STRING" id="64571.A0A1Y2GIE7"/>
<organism evidence="2 3">
    <name type="scientific">Lobosporangium transversale</name>
    <dbReference type="NCBI Taxonomy" id="64571"/>
    <lineage>
        <taxon>Eukaryota</taxon>
        <taxon>Fungi</taxon>
        <taxon>Fungi incertae sedis</taxon>
        <taxon>Mucoromycota</taxon>
        <taxon>Mortierellomycotina</taxon>
        <taxon>Mortierellomycetes</taxon>
        <taxon>Mortierellales</taxon>
        <taxon>Mortierellaceae</taxon>
        <taxon>Lobosporangium</taxon>
    </lineage>
</organism>